<keyword evidence="1" id="KW-1133">Transmembrane helix</keyword>
<organism evidence="2 3">
    <name type="scientific">Sinorhizobium psoraleae</name>
    <dbReference type="NCBI Taxonomy" id="520838"/>
    <lineage>
        <taxon>Bacteria</taxon>
        <taxon>Pseudomonadati</taxon>
        <taxon>Pseudomonadota</taxon>
        <taxon>Alphaproteobacteria</taxon>
        <taxon>Hyphomicrobiales</taxon>
        <taxon>Rhizobiaceae</taxon>
        <taxon>Sinorhizobium/Ensifer group</taxon>
        <taxon>Sinorhizobium</taxon>
    </lineage>
</organism>
<reference evidence="2" key="1">
    <citation type="submission" date="2022-10" db="EMBL/GenBank/DDBJ databases">
        <title>Whole genome sequencing of three plant growth promoting bacteria isolated from Vachellia tortilis subsp. raddiana in Morocco.</title>
        <authorList>
            <person name="Hnini M."/>
            <person name="Zouagui R."/>
            <person name="Zouagui H."/>
            <person name="Chemao Elfihri M.-W."/>
            <person name="Ibrahimi A."/>
            <person name="Sbabou L."/>
            <person name="Aurag J."/>
        </authorList>
    </citation>
    <scope>NUCLEOTIDE SEQUENCE</scope>
    <source>
        <strain evidence="2">LMR678</strain>
    </source>
</reference>
<feature type="transmembrane region" description="Helical" evidence="1">
    <location>
        <begin position="12"/>
        <end position="29"/>
    </location>
</feature>
<evidence type="ECO:0000313" key="3">
    <source>
        <dbReference type="Proteomes" id="UP001079430"/>
    </source>
</evidence>
<feature type="transmembrane region" description="Helical" evidence="1">
    <location>
        <begin position="35"/>
        <end position="59"/>
    </location>
</feature>
<dbReference type="RefSeq" id="WP_269284855.1">
    <property type="nucleotide sequence ID" value="NZ_JAPVOI010000005.1"/>
</dbReference>
<protein>
    <submittedName>
        <fullName evidence="2">Uncharacterized protein</fullName>
    </submittedName>
</protein>
<dbReference type="EMBL" id="JAPVOI010000005">
    <property type="protein sequence ID" value="MCZ4093119.1"/>
    <property type="molecule type" value="Genomic_DNA"/>
</dbReference>
<accession>A0ABT4KMI7</accession>
<comment type="caution">
    <text evidence="2">The sequence shown here is derived from an EMBL/GenBank/DDBJ whole genome shotgun (WGS) entry which is preliminary data.</text>
</comment>
<keyword evidence="1" id="KW-0472">Membrane</keyword>
<proteinExistence type="predicted"/>
<evidence type="ECO:0000256" key="1">
    <source>
        <dbReference type="SAM" id="Phobius"/>
    </source>
</evidence>
<gene>
    <name evidence="2" type="ORF">O3W52_24705</name>
</gene>
<name>A0ABT4KMI7_9HYPH</name>
<dbReference type="Proteomes" id="UP001079430">
    <property type="component" value="Unassembled WGS sequence"/>
</dbReference>
<evidence type="ECO:0000313" key="2">
    <source>
        <dbReference type="EMBL" id="MCZ4093119.1"/>
    </source>
</evidence>
<keyword evidence="3" id="KW-1185">Reference proteome</keyword>
<sequence length="62" mass="6667">MIRNKGSPVAEFALTLALGTLGGLVMWHFDMPLAWLNGAIIATGVGALFRLPVAVPPFFDRQ</sequence>
<keyword evidence="1" id="KW-0812">Transmembrane</keyword>